<dbReference type="AlphaFoldDB" id="A0A6P7H622"/>
<evidence type="ECO:0000313" key="4">
    <source>
        <dbReference type="RefSeq" id="XP_028153163.1"/>
    </source>
</evidence>
<accession>A0A6P7H622</accession>
<evidence type="ECO:0000256" key="1">
    <source>
        <dbReference type="ARBA" id="ARBA00006066"/>
    </source>
</evidence>
<name>A0A6P7H622_DIAVI</name>
<sequence>MLPKNFVAFYVWLKQDLIDFCSDLFTSILEYLKDTVEHLILASLFYIVTCIFLYLCIKAWGLVNFNREPKNSKRILFVVAHPDDECMFFGPTILNFTRKKDCLVYILCLSTGRNYGMGLIRKQELYNSCHELGVPSEHIFIHNHTLLPDTMDVRWPTDVISDIVLNYVETFNITTLVTFDRYGVSLHNNHCSIYYAIANLILDNKLPKGCGVYVLDTTNIIRKYWLLMDIPISFIFSRFRFMGSLKDRSLIHKAMKKHVSQLKWFRRLYMYFSRYMIINTLQQMNLVDIELDLDLED</sequence>
<dbReference type="PANTHER" id="PTHR12993">
    <property type="entry name" value="N-ACETYLGLUCOSAMINYL-PHOSPHATIDYLINOSITOL DE-N-ACETYLASE-RELATED"/>
    <property type="match status" value="1"/>
</dbReference>
<dbReference type="Gene3D" id="3.40.50.10320">
    <property type="entry name" value="LmbE-like"/>
    <property type="match status" value="1"/>
</dbReference>
<dbReference type="SUPFAM" id="SSF102588">
    <property type="entry name" value="LmbE-like"/>
    <property type="match status" value="1"/>
</dbReference>
<dbReference type="GO" id="GO:0006506">
    <property type="term" value="P:GPI anchor biosynthetic process"/>
    <property type="evidence" value="ECO:0007669"/>
    <property type="project" value="UniProtKB-UniPathway"/>
</dbReference>
<dbReference type="FunCoup" id="A0A6P7H622">
    <property type="interactions" value="1453"/>
</dbReference>
<dbReference type="UniPathway" id="UPA00196"/>
<dbReference type="EC" id="3.5.1.89" evidence="2"/>
<proteinExistence type="inferred from homology"/>
<dbReference type="InterPro" id="IPR024078">
    <property type="entry name" value="LmbE-like_dom_sf"/>
</dbReference>
<dbReference type="Pfam" id="PF02585">
    <property type="entry name" value="PIG-L"/>
    <property type="match status" value="1"/>
</dbReference>
<comment type="similarity">
    <text evidence="1">Belongs to the PIGL family.</text>
</comment>
<dbReference type="RefSeq" id="XP_028153163.1">
    <property type="nucleotide sequence ID" value="XM_028297362.1"/>
</dbReference>
<protein>
    <recommendedName>
        <fullName evidence="2">N-acetylglucosaminylphosphatidylinositol deacetylase</fullName>
        <ecNumber evidence="2">3.5.1.89</ecNumber>
    </recommendedName>
</protein>
<dbReference type="GO" id="GO:0016020">
    <property type="term" value="C:membrane"/>
    <property type="evidence" value="ECO:0007669"/>
    <property type="project" value="GOC"/>
</dbReference>
<gene>
    <name evidence="4" type="primary">LOC114346619</name>
</gene>
<reference evidence="4" key="1">
    <citation type="submission" date="2025-08" db="UniProtKB">
        <authorList>
            <consortium name="RefSeq"/>
        </authorList>
    </citation>
    <scope>IDENTIFICATION</scope>
</reference>
<dbReference type="InParanoid" id="A0A6P7H622"/>
<organism evidence="4">
    <name type="scientific">Diabrotica virgifera virgifera</name>
    <name type="common">western corn rootworm</name>
    <dbReference type="NCBI Taxonomy" id="50390"/>
    <lineage>
        <taxon>Eukaryota</taxon>
        <taxon>Metazoa</taxon>
        <taxon>Ecdysozoa</taxon>
        <taxon>Arthropoda</taxon>
        <taxon>Hexapoda</taxon>
        <taxon>Insecta</taxon>
        <taxon>Pterygota</taxon>
        <taxon>Neoptera</taxon>
        <taxon>Endopterygota</taxon>
        <taxon>Coleoptera</taxon>
        <taxon>Polyphaga</taxon>
        <taxon>Cucujiformia</taxon>
        <taxon>Chrysomeloidea</taxon>
        <taxon>Chrysomelidae</taxon>
        <taxon>Galerucinae</taxon>
        <taxon>Diabroticina</taxon>
        <taxon>Diabroticites</taxon>
        <taxon>Diabrotica</taxon>
    </lineage>
</organism>
<evidence type="ECO:0000256" key="3">
    <source>
        <dbReference type="SAM" id="Phobius"/>
    </source>
</evidence>
<dbReference type="GO" id="GO:0005783">
    <property type="term" value="C:endoplasmic reticulum"/>
    <property type="evidence" value="ECO:0007669"/>
    <property type="project" value="TreeGrafter"/>
</dbReference>
<keyword evidence="3" id="KW-1133">Transmembrane helix</keyword>
<keyword evidence="3" id="KW-0472">Membrane</keyword>
<dbReference type="GO" id="GO:0000225">
    <property type="term" value="F:N-acetylglucosaminylphosphatidylinositol deacetylase activity"/>
    <property type="evidence" value="ECO:0007669"/>
    <property type="project" value="UniProtKB-EC"/>
</dbReference>
<dbReference type="PANTHER" id="PTHR12993:SF11">
    <property type="entry name" value="N-ACETYLGLUCOSAMINYL-PHOSPHATIDYLINOSITOL DE-N-ACETYLASE"/>
    <property type="match status" value="1"/>
</dbReference>
<evidence type="ECO:0000256" key="2">
    <source>
        <dbReference type="ARBA" id="ARBA00012176"/>
    </source>
</evidence>
<feature type="transmembrane region" description="Helical" evidence="3">
    <location>
        <begin position="39"/>
        <end position="63"/>
    </location>
</feature>
<keyword evidence="3" id="KW-0812">Transmembrane</keyword>
<dbReference type="InterPro" id="IPR003737">
    <property type="entry name" value="GlcNAc_PI_deacetylase-related"/>
</dbReference>